<evidence type="ECO:0000259" key="1">
    <source>
        <dbReference type="Pfam" id="PF25597"/>
    </source>
</evidence>
<protein>
    <recommendedName>
        <fullName evidence="1">Retroviral polymerase SH3-like domain-containing protein</fullName>
    </recommendedName>
</protein>
<feature type="domain" description="Retroviral polymerase SH3-like" evidence="1">
    <location>
        <begin position="3"/>
        <end position="52"/>
    </location>
</feature>
<keyword evidence="3" id="KW-1185">Reference proteome</keyword>
<gene>
    <name evidence="2" type="ORF">RDI58_024179</name>
</gene>
<organism evidence="2 3">
    <name type="scientific">Solanum bulbocastanum</name>
    <name type="common">Wild potato</name>
    <dbReference type="NCBI Taxonomy" id="147425"/>
    <lineage>
        <taxon>Eukaryota</taxon>
        <taxon>Viridiplantae</taxon>
        <taxon>Streptophyta</taxon>
        <taxon>Embryophyta</taxon>
        <taxon>Tracheophyta</taxon>
        <taxon>Spermatophyta</taxon>
        <taxon>Magnoliopsida</taxon>
        <taxon>eudicotyledons</taxon>
        <taxon>Gunneridae</taxon>
        <taxon>Pentapetalae</taxon>
        <taxon>asterids</taxon>
        <taxon>lamiids</taxon>
        <taxon>Solanales</taxon>
        <taxon>Solanaceae</taxon>
        <taxon>Solanoideae</taxon>
        <taxon>Solaneae</taxon>
        <taxon>Solanum</taxon>
    </lineage>
</organism>
<name>A0AAN8Y379_SOLBU</name>
<proteinExistence type="predicted"/>
<accession>A0AAN8Y379</accession>
<dbReference type="InterPro" id="IPR057670">
    <property type="entry name" value="SH3_retrovirus"/>
</dbReference>
<dbReference type="AlphaFoldDB" id="A0AAN8Y379"/>
<dbReference type="Proteomes" id="UP001371456">
    <property type="component" value="Unassembled WGS sequence"/>
</dbReference>
<dbReference type="Pfam" id="PF25597">
    <property type="entry name" value="SH3_retrovirus"/>
    <property type="match status" value="1"/>
</dbReference>
<evidence type="ECO:0000313" key="3">
    <source>
        <dbReference type="Proteomes" id="UP001371456"/>
    </source>
</evidence>
<dbReference type="EMBL" id="JBANQN010000010">
    <property type="protein sequence ID" value="KAK6777462.1"/>
    <property type="molecule type" value="Genomic_DNA"/>
</dbReference>
<sequence length="120" mass="13994">MNNSNKFESKVIPSVFMVYSKVTKEYMLYDLIKHVFFINRDVTFQENSFSFPAHQIPKSTFVPYVCCTRLSTQNPPLLLSILLILFSMFFDDLTMKIDPLTQLVSFVFDPPQYPPLEPPD</sequence>
<comment type="caution">
    <text evidence="2">The sequence shown here is derived from an EMBL/GenBank/DDBJ whole genome shotgun (WGS) entry which is preliminary data.</text>
</comment>
<evidence type="ECO:0000313" key="2">
    <source>
        <dbReference type="EMBL" id="KAK6777462.1"/>
    </source>
</evidence>
<reference evidence="2 3" key="1">
    <citation type="submission" date="2024-02" db="EMBL/GenBank/DDBJ databases">
        <title>de novo genome assembly of Solanum bulbocastanum strain 11H21.</title>
        <authorList>
            <person name="Hosaka A.J."/>
        </authorList>
    </citation>
    <scope>NUCLEOTIDE SEQUENCE [LARGE SCALE GENOMIC DNA]</scope>
    <source>
        <tissue evidence="2">Young leaves</tissue>
    </source>
</reference>